<proteinExistence type="predicted"/>
<organism evidence="2 3">
    <name type="scientific">Rhabdobacter roseus</name>
    <dbReference type="NCBI Taxonomy" id="1655419"/>
    <lineage>
        <taxon>Bacteria</taxon>
        <taxon>Pseudomonadati</taxon>
        <taxon>Bacteroidota</taxon>
        <taxon>Cytophagia</taxon>
        <taxon>Cytophagales</taxon>
        <taxon>Cytophagaceae</taxon>
        <taxon>Rhabdobacter</taxon>
    </lineage>
</organism>
<feature type="region of interest" description="Disordered" evidence="1">
    <location>
        <begin position="119"/>
        <end position="140"/>
    </location>
</feature>
<protein>
    <submittedName>
        <fullName evidence="2">Uncharacterized protein</fullName>
    </submittedName>
</protein>
<reference evidence="2 3" key="1">
    <citation type="submission" date="2020-08" db="EMBL/GenBank/DDBJ databases">
        <title>Genomic Encyclopedia of Type Strains, Phase IV (KMG-IV): sequencing the most valuable type-strain genomes for metagenomic binning, comparative biology and taxonomic classification.</title>
        <authorList>
            <person name="Goeker M."/>
        </authorList>
    </citation>
    <scope>NUCLEOTIDE SEQUENCE [LARGE SCALE GENOMIC DNA]</scope>
    <source>
        <strain evidence="2 3">DSM 105074</strain>
    </source>
</reference>
<dbReference type="Proteomes" id="UP000557307">
    <property type="component" value="Unassembled WGS sequence"/>
</dbReference>
<dbReference type="EMBL" id="JACHGF010000002">
    <property type="protein sequence ID" value="MBB5283388.1"/>
    <property type="molecule type" value="Genomic_DNA"/>
</dbReference>
<dbReference type="AlphaFoldDB" id="A0A840TTM7"/>
<evidence type="ECO:0000313" key="3">
    <source>
        <dbReference type="Proteomes" id="UP000557307"/>
    </source>
</evidence>
<dbReference type="RefSeq" id="WP_184172735.1">
    <property type="nucleotide sequence ID" value="NZ_JACHGF010000002.1"/>
</dbReference>
<evidence type="ECO:0000256" key="1">
    <source>
        <dbReference type="SAM" id="MobiDB-lite"/>
    </source>
</evidence>
<accession>A0A840TTM7</accession>
<keyword evidence="3" id="KW-1185">Reference proteome</keyword>
<sequence>MGYDIPDIDISNNLIDLCTKNIIVTDEFRRFVKSGYIARDEQRFTKQIKTSIKSLTISTFALLLSVGFNVYNTYQNLKEKPNITTLEKKQIDTLVHHLQLLQQSLDSLKEASTKKEHIQSQVYKEQKNQDQVNPNRFIKK</sequence>
<evidence type="ECO:0000313" key="2">
    <source>
        <dbReference type="EMBL" id="MBB5283388.1"/>
    </source>
</evidence>
<feature type="compositionally biased region" description="Basic and acidic residues" evidence="1">
    <location>
        <begin position="119"/>
        <end position="128"/>
    </location>
</feature>
<gene>
    <name evidence="2" type="ORF">HNQ92_001514</name>
</gene>
<comment type="caution">
    <text evidence="2">The sequence shown here is derived from an EMBL/GenBank/DDBJ whole genome shotgun (WGS) entry which is preliminary data.</text>
</comment>
<name>A0A840TTM7_9BACT</name>